<dbReference type="Proteomes" id="UP000265703">
    <property type="component" value="Unassembled WGS sequence"/>
</dbReference>
<reference evidence="1 2" key="1">
    <citation type="submission" date="2018-06" db="EMBL/GenBank/DDBJ databases">
        <title>Comparative genomics reveals the genomic features of Rhizophagus irregularis, R. cerebriforme, R. diaphanum and Gigaspora rosea, and their symbiotic lifestyle signature.</title>
        <authorList>
            <person name="Morin E."/>
            <person name="San Clemente H."/>
            <person name="Chen E.C.H."/>
            <person name="De La Providencia I."/>
            <person name="Hainaut M."/>
            <person name="Kuo A."/>
            <person name="Kohler A."/>
            <person name="Murat C."/>
            <person name="Tang N."/>
            <person name="Roy S."/>
            <person name="Loubradou J."/>
            <person name="Henrissat B."/>
            <person name="Grigoriev I.V."/>
            <person name="Corradi N."/>
            <person name="Roux C."/>
            <person name="Martin F.M."/>
        </authorList>
    </citation>
    <scope>NUCLEOTIDE SEQUENCE [LARGE SCALE GENOMIC DNA]</scope>
    <source>
        <strain evidence="1 2">DAOM 227022</strain>
    </source>
</reference>
<proteinExistence type="predicted"/>
<evidence type="ECO:0000313" key="2">
    <source>
        <dbReference type="Proteomes" id="UP000265703"/>
    </source>
</evidence>
<comment type="caution">
    <text evidence="1">The sequence shown here is derived from an EMBL/GenBank/DDBJ whole genome shotgun (WGS) entry which is preliminary data.</text>
</comment>
<accession>A0A397T0P1</accession>
<organism evidence="1 2">
    <name type="scientific">Glomus cerebriforme</name>
    <dbReference type="NCBI Taxonomy" id="658196"/>
    <lineage>
        <taxon>Eukaryota</taxon>
        <taxon>Fungi</taxon>
        <taxon>Fungi incertae sedis</taxon>
        <taxon>Mucoromycota</taxon>
        <taxon>Glomeromycotina</taxon>
        <taxon>Glomeromycetes</taxon>
        <taxon>Glomerales</taxon>
        <taxon>Glomeraceae</taxon>
        <taxon>Glomus</taxon>
    </lineage>
</organism>
<sequence>MKQEVIFFLRVLISVLKRNVLNRTFLFFCKFSFENGNGNIRLWKFGIGKETNVLTERFFSVVDSALESEMETFSFKNGNRNIRLWKRKLKPQTCHTSNIIS</sequence>
<name>A0A397T0P1_9GLOM</name>
<gene>
    <name evidence="1" type="ORF">C1645_737860</name>
</gene>
<dbReference type="AlphaFoldDB" id="A0A397T0P1"/>
<dbReference type="EMBL" id="QKYT01000181">
    <property type="protein sequence ID" value="RIA90456.1"/>
    <property type="molecule type" value="Genomic_DNA"/>
</dbReference>
<keyword evidence="2" id="KW-1185">Reference proteome</keyword>
<protein>
    <submittedName>
        <fullName evidence="1">Uncharacterized protein</fullName>
    </submittedName>
</protein>
<evidence type="ECO:0000313" key="1">
    <source>
        <dbReference type="EMBL" id="RIA90456.1"/>
    </source>
</evidence>